<dbReference type="Proteomes" id="UP000291343">
    <property type="component" value="Unassembled WGS sequence"/>
</dbReference>
<evidence type="ECO:0000313" key="7">
    <source>
        <dbReference type="Proteomes" id="UP000291343"/>
    </source>
</evidence>
<accession>A0A482X4W9</accession>
<dbReference type="InterPro" id="IPR003598">
    <property type="entry name" value="Ig_sub2"/>
</dbReference>
<dbReference type="AlphaFoldDB" id="A0A482X4W9"/>
<feature type="chain" id="PRO_5019785486" description="Ig-like domain-containing protein" evidence="4">
    <location>
        <begin position="19"/>
        <end position="276"/>
    </location>
</feature>
<keyword evidence="2" id="KW-1015">Disulfide bond</keyword>
<feature type="domain" description="Ig-like" evidence="5">
    <location>
        <begin position="175"/>
        <end position="260"/>
    </location>
</feature>
<dbReference type="PANTHER" id="PTHR45080">
    <property type="entry name" value="CONTACTIN 5"/>
    <property type="match status" value="1"/>
</dbReference>
<dbReference type="Pfam" id="PF13927">
    <property type="entry name" value="Ig_3"/>
    <property type="match status" value="1"/>
</dbReference>
<dbReference type="PROSITE" id="PS50835">
    <property type="entry name" value="IG_LIKE"/>
    <property type="match status" value="2"/>
</dbReference>
<evidence type="ECO:0000313" key="6">
    <source>
        <dbReference type="EMBL" id="RZF40827.1"/>
    </source>
</evidence>
<comment type="caution">
    <text evidence="6">The sequence shown here is derived from an EMBL/GenBank/DDBJ whole genome shotgun (WGS) entry which is preliminary data.</text>
</comment>
<dbReference type="SUPFAM" id="SSF48726">
    <property type="entry name" value="Immunoglobulin"/>
    <property type="match status" value="2"/>
</dbReference>
<dbReference type="SMART" id="SM00409">
    <property type="entry name" value="IG"/>
    <property type="match status" value="2"/>
</dbReference>
<dbReference type="FunFam" id="2.60.40.10:FF:000032">
    <property type="entry name" value="palladin isoform X1"/>
    <property type="match status" value="1"/>
</dbReference>
<dbReference type="SMART" id="SM00408">
    <property type="entry name" value="IGc2"/>
    <property type="match status" value="2"/>
</dbReference>
<dbReference type="InterPro" id="IPR050958">
    <property type="entry name" value="Cell_Adh-Cytoskel_Orgn"/>
</dbReference>
<dbReference type="PANTHER" id="PTHR45080:SF8">
    <property type="entry name" value="IG-LIKE DOMAIN-CONTAINING PROTEIN"/>
    <property type="match status" value="1"/>
</dbReference>
<name>A0A482X4W9_LAOST</name>
<evidence type="ECO:0000256" key="4">
    <source>
        <dbReference type="SAM" id="SignalP"/>
    </source>
</evidence>
<organism evidence="6 7">
    <name type="scientific">Laodelphax striatellus</name>
    <name type="common">Small brown planthopper</name>
    <name type="synonym">Delphax striatella</name>
    <dbReference type="NCBI Taxonomy" id="195883"/>
    <lineage>
        <taxon>Eukaryota</taxon>
        <taxon>Metazoa</taxon>
        <taxon>Ecdysozoa</taxon>
        <taxon>Arthropoda</taxon>
        <taxon>Hexapoda</taxon>
        <taxon>Insecta</taxon>
        <taxon>Pterygota</taxon>
        <taxon>Neoptera</taxon>
        <taxon>Paraneoptera</taxon>
        <taxon>Hemiptera</taxon>
        <taxon>Auchenorrhyncha</taxon>
        <taxon>Fulgoroidea</taxon>
        <taxon>Delphacidae</taxon>
        <taxon>Criomorphinae</taxon>
        <taxon>Laodelphax</taxon>
    </lineage>
</organism>
<protein>
    <recommendedName>
        <fullName evidence="5">Ig-like domain-containing protein</fullName>
    </recommendedName>
</protein>
<dbReference type="Gene3D" id="2.60.40.10">
    <property type="entry name" value="Immunoglobulins"/>
    <property type="match status" value="2"/>
</dbReference>
<dbReference type="InParanoid" id="A0A482X4W9"/>
<dbReference type="CDD" id="cd00096">
    <property type="entry name" value="Ig"/>
    <property type="match status" value="1"/>
</dbReference>
<dbReference type="Pfam" id="PF07679">
    <property type="entry name" value="I-set"/>
    <property type="match status" value="1"/>
</dbReference>
<feature type="signal peptide" evidence="4">
    <location>
        <begin position="1"/>
        <end position="18"/>
    </location>
</feature>
<evidence type="ECO:0000256" key="3">
    <source>
        <dbReference type="ARBA" id="ARBA00023319"/>
    </source>
</evidence>
<reference evidence="6 7" key="1">
    <citation type="journal article" date="2017" name="Gigascience">
        <title>Genome sequence of the small brown planthopper, Laodelphax striatellus.</title>
        <authorList>
            <person name="Zhu J."/>
            <person name="Jiang F."/>
            <person name="Wang X."/>
            <person name="Yang P."/>
            <person name="Bao Y."/>
            <person name="Zhao W."/>
            <person name="Wang W."/>
            <person name="Lu H."/>
            <person name="Wang Q."/>
            <person name="Cui N."/>
            <person name="Li J."/>
            <person name="Chen X."/>
            <person name="Luo L."/>
            <person name="Yu J."/>
            <person name="Kang L."/>
            <person name="Cui F."/>
        </authorList>
    </citation>
    <scope>NUCLEOTIDE SEQUENCE [LARGE SCALE GENOMIC DNA]</scope>
    <source>
        <strain evidence="6">Lst14</strain>
    </source>
</reference>
<dbReference type="GO" id="GO:0005886">
    <property type="term" value="C:plasma membrane"/>
    <property type="evidence" value="ECO:0007669"/>
    <property type="project" value="TreeGrafter"/>
</dbReference>
<dbReference type="STRING" id="195883.A0A482X4W9"/>
<evidence type="ECO:0000256" key="2">
    <source>
        <dbReference type="ARBA" id="ARBA00023157"/>
    </source>
</evidence>
<gene>
    <name evidence="6" type="ORF">LSTR_LSTR003337</name>
</gene>
<dbReference type="FunCoup" id="A0A482X4W9">
    <property type="interactions" value="37"/>
</dbReference>
<dbReference type="InterPro" id="IPR003599">
    <property type="entry name" value="Ig_sub"/>
</dbReference>
<evidence type="ECO:0000259" key="5">
    <source>
        <dbReference type="PROSITE" id="PS50835"/>
    </source>
</evidence>
<proteinExistence type="predicted"/>
<keyword evidence="7" id="KW-1185">Reference proteome</keyword>
<dbReference type="InterPro" id="IPR036179">
    <property type="entry name" value="Ig-like_dom_sf"/>
</dbReference>
<dbReference type="EMBL" id="QKKF02017590">
    <property type="protein sequence ID" value="RZF40827.1"/>
    <property type="molecule type" value="Genomic_DNA"/>
</dbReference>
<dbReference type="InterPro" id="IPR013783">
    <property type="entry name" value="Ig-like_fold"/>
</dbReference>
<dbReference type="InterPro" id="IPR013098">
    <property type="entry name" value="Ig_I-set"/>
</dbReference>
<sequence>MKMMLFAVLALYPMMVFGRVPHSRKVLHEELNEIPPPEKYDGDVLSDNSKDFQMQMKDWVKVSLNTPKVMAVQVGDRIEIECEALGGPKPTLAWNKGLHARPIIYEETNNVNGMSLGRIISRLRFDCIQPEDEGMYSCSAASGAEFATSHHTMIFVHNKNGSQSNNCKSENRHRPHIDQWTPILMEVIGNDITLQCISSGNPIPEVFWLDKDEKLVENGADSRFKILETGDLLIRKLRWSDMGSYTCIAQNAAGQAKETSFVYPMSEWIYSSGVQE</sequence>
<keyword evidence="1 4" id="KW-0732">Signal</keyword>
<dbReference type="InterPro" id="IPR007110">
    <property type="entry name" value="Ig-like_dom"/>
</dbReference>
<dbReference type="OrthoDB" id="6138780at2759"/>
<evidence type="ECO:0000256" key="1">
    <source>
        <dbReference type="ARBA" id="ARBA00022729"/>
    </source>
</evidence>
<dbReference type="GO" id="GO:0007156">
    <property type="term" value="P:homophilic cell adhesion via plasma membrane adhesion molecules"/>
    <property type="evidence" value="ECO:0007669"/>
    <property type="project" value="TreeGrafter"/>
</dbReference>
<feature type="domain" description="Ig-like" evidence="5">
    <location>
        <begin position="75"/>
        <end position="154"/>
    </location>
</feature>
<keyword evidence="3" id="KW-0393">Immunoglobulin domain</keyword>
<dbReference type="SMR" id="A0A482X4W9"/>